<proteinExistence type="predicted"/>
<name>A0A318QHK2_9PROT</name>
<evidence type="ECO:0000313" key="1">
    <source>
        <dbReference type="EMBL" id="PYD76802.1"/>
    </source>
</evidence>
<dbReference type="Proteomes" id="UP000247609">
    <property type="component" value="Unassembled WGS sequence"/>
</dbReference>
<organism evidence="1 2">
    <name type="scientific">Novacetimonas pomaceti</name>
    <dbReference type="NCBI Taxonomy" id="2021998"/>
    <lineage>
        <taxon>Bacteria</taxon>
        <taxon>Pseudomonadati</taxon>
        <taxon>Pseudomonadota</taxon>
        <taxon>Alphaproteobacteria</taxon>
        <taxon>Acetobacterales</taxon>
        <taxon>Acetobacteraceae</taxon>
        <taxon>Novacetimonas</taxon>
    </lineage>
</organism>
<reference evidence="1 2" key="1">
    <citation type="submission" date="2017-07" db="EMBL/GenBank/DDBJ databases">
        <title>A draft genome sequence of Komagataeibacter sp. T5K1.</title>
        <authorList>
            <person name="Skraban J."/>
            <person name="Cleenwerck I."/>
            <person name="Vandamme P."/>
            <person name="Trcek J."/>
        </authorList>
    </citation>
    <scope>NUCLEOTIDE SEQUENCE [LARGE SCALE GENOMIC DNA]</scope>
    <source>
        <strain evidence="1 2">T5K1</strain>
    </source>
</reference>
<accession>A0A318QHK2</accession>
<comment type="caution">
    <text evidence="1">The sequence shown here is derived from an EMBL/GenBank/DDBJ whole genome shotgun (WGS) entry which is preliminary data.</text>
</comment>
<dbReference type="PANTHER" id="PTHR46637">
    <property type="entry name" value="TIS1421-TRANSPOSASE PROTEIN A"/>
    <property type="match status" value="1"/>
</dbReference>
<dbReference type="InterPro" id="IPR052909">
    <property type="entry name" value="Transposase_6_like"/>
</dbReference>
<gene>
    <name evidence="1" type="ORF">CFR71_00035</name>
</gene>
<sequence>MPWRDLSVRFGDWKNVDRCLRRWCESGVIERIFRHLAADHANDYMMLDSTIVRTHQHSAGARKKRVWIRHRAIPWWADHKSPCRCRCRGKAGSSFADARAKGRHH</sequence>
<protein>
    <recommendedName>
        <fullName evidence="3">Transposase</fullName>
    </recommendedName>
</protein>
<dbReference type="EMBL" id="NOXG01000001">
    <property type="protein sequence ID" value="PYD76802.1"/>
    <property type="molecule type" value="Genomic_DNA"/>
</dbReference>
<dbReference type="AlphaFoldDB" id="A0A318QHK2"/>
<evidence type="ECO:0000313" key="2">
    <source>
        <dbReference type="Proteomes" id="UP000247609"/>
    </source>
</evidence>
<dbReference type="PANTHER" id="PTHR46637:SF1">
    <property type="entry name" value="BLL5188 PROTEIN"/>
    <property type="match status" value="1"/>
</dbReference>
<evidence type="ECO:0008006" key="3">
    <source>
        <dbReference type="Google" id="ProtNLM"/>
    </source>
</evidence>